<feature type="compositionally biased region" description="Basic residues" evidence="1">
    <location>
        <begin position="30"/>
        <end position="45"/>
    </location>
</feature>
<feature type="compositionally biased region" description="Basic and acidic residues" evidence="1">
    <location>
        <begin position="1"/>
        <end position="29"/>
    </location>
</feature>
<dbReference type="PATRIC" id="fig|1423813.3.peg.2083"/>
<evidence type="ECO:0000256" key="1">
    <source>
        <dbReference type="SAM" id="MobiDB-lite"/>
    </source>
</evidence>
<feature type="compositionally biased region" description="Basic and acidic residues" evidence="1">
    <location>
        <begin position="46"/>
        <end position="56"/>
    </location>
</feature>
<gene>
    <name evidence="2" type="ORF">FC26_GL002046</name>
</gene>
<name>A0A0R2A5H4_9LACO</name>
<organism evidence="2 3">
    <name type="scientific">Paucilactobacillus vaccinostercus DSM 20634</name>
    <dbReference type="NCBI Taxonomy" id="1423813"/>
    <lineage>
        <taxon>Bacteria</taxon>
        <taxon>Bacillati</taxon>
        <taxon>Bacillota</taxon>
        <taxon>Bacilli</taxon>
        <taxon>Lactobacillales</taxon>
        <taxon>Lactobacillaceae</taxon>
        <taxon>Paucilactobacillus</taxon>
    </lineage>
</organism>
<dbReference type="Proteomes" id="UP000051733">
    <property type="component" value="Unassembled WGS sequence"/>
</dbReference>
<sequence>MKKPEKKTDASTRRADKRTSETDAPEKVIKNTHNHAPAHRAQKHLIHTEAKRKNGI</sequence>
<proteinExistence type="predicted"/>
<dbReference type="RefSeq" id="WP_157060995.1">
    <property type="nucleotide sequence ID" value="NZ_AYYY01000005.1"/>
</dbReference>
<reference evidence="2 3" key="1">
    <citation type="journal article" date="2015" name="Genome Announc.">
        <title>Expanding the biotechnology potential of lactobacilli through comparative genomics of 213 strains and associated genera.</title>
        <authorList>
            <person name="Sun Z."/>
            <person name="Harris H.M."/>
            <person name="McCann A."/>
            <person name="Guo C."/>
            <person name="Argimon S."/>
            <person name="Zhang W."/>
            <person name="Yang X."/>
            <person name="Jeffery I.B."/>
            <person name="Cooney J.C."/>
            <person name="Kagawa T.F."/>
            <person name="Liu W."/>
            <person name="Song Y."/>
            <person name="Salvetti E."/>
            <person name="Wrobel A."/>
            <person name="Rasinkangas P."/>
            <person name="Parkhill J."/>
            <person name="Rea M.C."/>
            <person name="O'Sullivan O."/>
            <person name="Ritari J."/>
            <person name="Douillard F.P."/>
            <person name="Paul Ross R."/>
            <person name="Yang R."/>
            <person name="Briner A.E."/>
            <person name="Felis G.E."/>
            <person name="de Vos W.M."/>
            <person name="Barrangou R."/>
            <person name="Klaenhammer T.R."/>
            <person name="Caufield P.W."/>
            <person name="Cui Y."/>
            <person name="Zhang H."/>
            <person name="O'Toole P.W."/>
        </authorList>
    </citation>
    <scope>NUCLEOTIDE SEQUENCE [LARGE SCALE GENOMIC DNA]</scope>
    <source>
        <strain evidence="2 3">DSM 20634</strain>
    </source>
</reference>
<accession>A0A0R2A5H4</accession>
<evidence type="ECO:0000313" key="2">
    <source>
        <dbReference type="EMBL" id="KRM62472.1"/>
    </source>
</evidence>
<comment type="caution">
    <text evidence="2">The sequence shown here is derived from an EMBL/GenBank/DDBJ whole genome shotgun (WGS) entry which is preliminary data.</text>
</comment>
<keyword evidence="3" id="KW-1185">Reference proteome</keyword>
<dbReference type="AlphaFoldDB" id="A0A0R2A5H4"/>
<dbReference type="EMBL" id="AYYY01000005">
    <property type="protein sequence ID" value="KRM62472.1"/>
    <property type="molecule type" value="Genomic_DNA"/>
</dbReference>
<protein>
    <submittedName>
        <fullName evidence="2">Uncharacterized protein</fullName>
    </submittedName>
</protein>
<feature type="region of interest" description="Disordered" evidence="1">
    <location>
        <begin position="1"/>
        <end position="56"/>
    </location>
</feature>
<evidence type="ECO:0000313" key="3">
    <source>
        <dbReference type="Proteomes" id="UP000051733"/>
    </source>
</evidence>
<dbReference type="OrthoDB" id="9940816at2"/>